<comment type="similarity">
    <text evidence="2 9">Belongs to the enoyl-CoA hydratase/isomerase family.</text>
</comment>
<evidence type="ECO:0000256" key="8">
    <source>
        <dbReference type="ARBA" id="ARBA00023717"/>
    </source>
</evidence>
<evidence type="ECO:0000256" key="5">
    <source>
        <dbReference type="ARBA" id="ARBA00023098"/>
    </source>
</evidence>
<accession>A0A1W1W454</accession>
<keyword evidence="4" id="KW-0276">Fatty acid metabolism</keyword>
<dbReference type="SUPFAM" id="SSF52096">
    <property type="entry name" value="ClpP/crotonase"/>
    <property type="match status" value="1"/>
</dbReference>
<dbReference type="GO" id="GO:0006635">
    <property type="term" value="P:fatty acid beta-oxidation"/>
    <property type="evidence" value="ECO:0007669"/>
    <property type="project" value="TreeGrafter"/>
</dbReference>
<dbReference type="Gene3D" id="3.90.226.10">
    <property type="entry name" value="2-enoyl-CoA Hydratase, Chain A, domain 1"/>
    <property type="match status" value="1"/>
</dbReference>
<evidence type="ECO:0000256" key="7">
    <source>
        <dbReference type="ARBA" id="ARBA00023709"/>
    </source>
</evidence>
<dbReference type="InterPro" id="IPR029045">
    <property type="entry name" value="ClpP/crotonase-like_dom_sf"/>
</dbReference>
<dbReference type="FunFam" id="3.90.226.10:FF:000019">
    <property type="entry name" value="Enoyl-CoA hydratase, mitochondrial"/>
    <property type="match status" value="1"/>
</dbReference>
<dbReference type="PANTHER" id="PTHR11941:SF54">
    <property type="entry name" value="ENOYL-COA HYDRATASE, MITOCHONDRIAL"/>
    <property type="match status" value="1"/>
</dbReference>
<dbReference type="PROSITE" id="PS00166">
    <property type="entry name" value="ENOYL_COA_HYDRATASE"/>
    <property type="match status" value="1"/>
</dbReference>
<comment type="catalytic activity">
    <reaction evidence="7">
        <text>a (3S)-3-hydroxyacyl-CoA = a (2E)-enoyl-CoA + H2O</text>
        <dbReference type="Rhea" id="RHEA:16105"/>
        <dbReference type="ChEBI" id="CHEBI:15377"/>
        <dbReference type="ChEBI" id="CHEBI:57318"/>
        <dbReference type="ChEBI" id="CHEBI:58856"/>
        <dbReference type="EC" id="4.2.1.17"/>
    </reaction>
</comment>
<gene>
    <name evidence="10" type="ORF">SAMN00120144_1723</name>
</gene>
<dbReference type="InterPro" id="IPR014748">
    <property type="entry name" value="Enoyl-CoA_hydra_C"/>
</dbReference>
<evidence type="ECO:0000256" key="2">
    <source>
        <dbReference type="ARBA" id="ARBA00005254"/>
    </source>
</evidence>
<dbReference type="PANTHER" id="PTHR11941">
    <property type="entry name" value="ENOYL-COA HYDRATASE-RELATED"/>
    <property type="match status" value="1"/>
</dbReference>
<dbReference type="AlphaFoldDB" id="A0A1W1W454"/>
<protein>
    <recommendedName>
        <fullName evidence="3">enoyl-CoA hydratase</fullName>
        <ecNumber evidence="3">4.2.1.17</ecNumber>
    </recommendedName>
</protein>
<evidence type="ECO:0000313" key="11">
    <source>
        <dbReference type="Proteomes" id="UP000192266"/>
    </source>
</evidence>
<sequence>MRPYIFSHYMEFITVTPAARPRVALIQLNRPKELNALNLQLMQEVAAALKELCADDSVRVIVLTGSERAFAAGADIKQMAGRTAIDMLTIDQFSTWDQIRKTHKPLIAAVSGFALGGGCELAMTCDMIVASETAQFGQPEIRIGTMPGAGGTQRLTRALGKARAMEMVLTGQPISALEAERHGLVNRVVPVGQYLEEAFRLAASIAQMSPVAARLAKESVNRAFETHLDEGLHFERKNFYMTFASEDQKEGMAAFVEKRPADFKGR</sequence>
<comment type="function">
    <text evidence="1">Could possibly oxidize fatty acids using specific components.</text>
</comment>
<evidence type="ECO:0000256" key="3">
    <source>
        <dbReference type="ARBA" id="ARBA00012076"/>
    </source>
</evidence>
<dbReference type="GO" id="GO:0004300">
    <property type="term" value="F:enoyl-CoA hydratase activity"/>
    <property type="evidence" value="ECO:0007669"/>
    <property type="project" value="UniProtKB-EC"/>
</dbReference>
<name>A0A1W1W454_9BACT</name>
<dbReference type="Pfam" id="PF00378">
    <property type="entry name" value="ECH_1"/>
    <property type="match status" value="1"/>
</dbReference>
<evidence type="ECO:0000256" key="6">
    <source>
        <dbReference type="ARBA" id="ARBA00023239"/>
    </source>
</evidence>
<organism evidence="10 11">
    <name type="scientific">Hymenobacter roseosalivarius DSM 11622</name>
    <dbReference type="NCBI Taxonomy" id="645990"/>
    <lineage>
        <taxon>Bacteria</taxon>
        <taxon>Pseudomonadati</taxon>
        <taxon>Bacteroidota</taxon>
        <taxon>Cytophagia</taxon>
        <taxon>Cytophagales</taxon>
        <taxon>Hymenobacteraceae</taxon>
        <taxon>Hymenobacter</taxon>
    </lineage>
</organism>
<keyword evidence="11" id="KW-1185">Reference proteome</keyword>
<dbReference type="EMBL" id="FWWW01000099">
    <property type="protein sequence ID" value="SMC00293.1"/>
    <property type="molecule type" value="Genomic_DNA"/>
</dbReference>
<dbReference type="FunFam" id="1.10.12.10:FF:000001">
    <property type="entry name" value="Probable enoyl-CoA hydratase, mitochondrial"/>
    <property type="match status" value="1"/>
</dbReference>
<evidence type="ECO:0000256" key="1">
    <source>
        <dbReference type="ARBA" id="ARBA00002994"/>
    </source>
</evidence>
<keyword evidence="5" id="KW-0443">Lipid metabolism</keyword>
<comment type="catalytic activity">
    <reaction evidence="8">
        <text>a 4-saturated-(3S)-3-hydroxyacyl-CoA = a (3E)-enoyl-CoA + H2O</text>
        <dbReference type="Rhea" id="RHEA:20724"/>
        <dbReference type="ChEBI" id="CHEBI:15377"/>
        <dbReference type="ChEBI" id="CHEBI:58521"/>
        <dbReference type="ChEBI" id="CHEBI:137480"/>
        <dbReference type="EC" id="4.2.1.17"/>
    </reaction>
</comment>
<keyword evidence="6" id="KW-0456">Lyase</keyword>
<reference evidence="10 11" key="1">
    <citation type="submission" date="2017-04" db="EMBL/GenBank/DDBJ databases">
        <authorList>
            <person name="Afonso C.L."/>
            <person name="Miller P.J."/>
            <person name="Scott M.A."/>
            <person name="Spackman E."/>
            <person name="Goraichik I."/>
            <person name="Dimitrov K.M."/>
            <person name="Suarez D.L."/>
            <person name="Swayne D.E."/>
        </authorList>
    </citation>
    <scope>NUCLEOTIDE SEQUENCE [LARGE SCALE GENOMIC DNA]</scope>
    <source>
        <strain evidence="10 11">DSM 11622</strain>
    </source>
</reference>
<proteinExistence type="inferred from homology"/>
<dbReference type="InterPro" id="IPR018376">
    <property type="entry name" value="Enoyl-CoA_hyd/isom_CS"/>
</dbReference>
<dbReference type="InterPro" id="IPR001753">
    <property type="entry name" value="Enoyl-CoA_hydra/iso"/>
</dbReference>
<dbReference type="EC" id="4.2.1.17" evidence="3"/>
<dbReference type="Gene3D" id="1.10.12.10">
    <property type="entry name" value="Lyase 2-enoyl-coa Hydratase, Chain A, domain 2"/>
    <property type="match status" value="1"/>
</dbReference>
<dbReference type="CDD" id="cd06558">
    <property type="entry name" value="crotonase-like"/>
    <property type="match status" value="1"/>
</dbReference>
<evidence type="ECO:0000313" key="10">
    <source>
        <dbReference type="EMBL" id="SMC00293.1"/>
    </source>
</evidence>
<evidence type="ECO:0000256" key="9">
    <source>
        <dbReference type="RuleBase" id="RU003707"/>
    </source>
</evidence>
<dbReference type="STRING" id="645990.SAMN00120144_1723"/>
<evidence type="ECO:0000256" key="4">
    <source>
        <dbReference type="ARBA" id="ARBA00022832"/>
    </source>
</evidence>
<dbReference type="Proteomes" id="UP000192266">
    <property type="component" value="Unassembled WGS sequence"/>
</dbReference>